<dbReference type="OrthoDB" id="1751950at2759"/>
<dbReference type="AlphaFoldDB" id="A0A9J6AJW3"/>
<dbReference type="PANTHER" id="PTHR34427:SF10">
    <property type="entry name" value="DUF4283 DOMAIN-CONTAINING PROTEIN"/>
    <property type="match status" value="1"/>
</dbReference>
<dbReference type="EMBL" id="JACXVP010000002">
    <property type="protein sequence ID" value="KAG5624620.1"/>
    <property type="molecule type" value="Genomic_DNA"/>
</dbReference>
<gene>
    <name evidence="2" type="ORF">H5410_009838</name>
</gene>
<comment type="caution">
    <text evidence="2">The sequence shown here is derived from an EMBL/GenBank/DDBJ whole genome shotgun (WGS) entry which is preliminary data.</text>
</comment>
<protein>
    <recommendedName>
        <fullName evidence="4">DUF4283 domain-containing protein</fullName>
    </recommendedName>
</protein>
<accession>A0A9J6AJW3</accession>
<reference evidence="2 3" key="1">
    <citation type="submission" date="2020-09" db="EMBL/GenBank/DDBJ databases">
        <title>De no assembly of potato wild relative species, Solanum commersonii.</title>
        <authorList>
            <person name="Cho K."/>
        </authorList>
    </citation>
    <scope>NUCLEOTIDE SEQUENCE [LARGE SCALE GENOMIC DNA]</scope>
    <source>
        <strain evidence="2">LZ3.2</strain>
        <tissue evidence="2">Leaf</tissue>
    </source>
</reference>
<dbReference type="Proteomes" id="UP000824120">
    <property type="component" value="Chromosome 2"/>
</dbReference>
<evidence type="ECO:0000256" key="1">
    <source>
        <dbReference type="SAM" id="MobiDB-lite"/>
    </source>
</evidence>
<organism evidence="2 3">
    <name type="scientific">Solanum commersonii</name>
    <name type="common">Commerson's wild potato</name>
    <name type="synonym">Commerson's nightshade</name>
    <dbReference type="NCBI Taxonomy" id="4109"/>
    <lineage>
        <taxon>Eukaryota</taxon>
        <taxon>Viridiplantae</taxon>
        <taxon>Streptophyta</taxon>
        <taxon>Embryophyta</taxon>
        <taxon>Tracheophyta</taxon>
        <taxon>Spermatophyta</taxon>
        <taxon>Magnoliopsida</taxon>
        <taxon>eudicotyledons</taxon>
        <taxon>Gunneridae</taxon>
        <taxon>Pentapetalae</taxon>
        <taxon>asterids</taxon>
        <taxon>lamiids</taxon>
        <taxon>Solanales</taxon>
        <taxon>Solanaceae</taxon>
        <taxon>Solanoideae</taxon>
        <taxon>Solaneae</taxon>
        <taxon>Solanum</taxon>
    </lineage>
</organism>
<evidence type="ECO:0000313" key="3">
    <source>
        <dbReference type="Proteomes" id="UP000824120"/>
    </source>
</evidence>
<sequence length="194" mass="22007">MKTTAEQVIAGECIWNNSRVQLEWWSPTLVATNMENKPISTWTKIVGLPLHLWSETVFKAIRDLCGGWIETEEETQLRNHLKWARIKVKGDGSRSPKEVTIINVGISFSMQLWTEIPARFTIVEEGKEKPITQQISRIYPEDKRGESCGEPSNAGPIAQKHPDITNPPVSSKRPMSFNEPSRDNHMAEKNASQK</sequence>
<keyword evidence="3" id="KW-1185">Reference proteome</keyword>
<name>A0A9J6AJW3_SOLCO</name>
<proteinExistence type="predicted"/>
<feature type="region of interest" description="Disordered" evidence="1">
    <location>
        <begin position="133"/>
        <end position="194"/>
    </location>
</feature>
<evidence type="ECO:0008006" key="4">
    <source>
        <dbReference type="Google" id="ProtNLM"/>
    </source>
</evidence>
<dbReference type="PANTHER" id="PTHR34427">
    <property type="entry name" value="DUF4283 DOMAIN PROTEIN"/>
    <property type="match status" value="1"/>
</dbReference>
<evidence type="ECO:0000313" key="2">
    <source>
        <dbReference type="EMBL" id="KAG5624620.1"/>
    </source>
</evidence>